<protein>
    <submittedName>
        <fullName evidence="2">Uncharacterized protein</fullName>
    </submittedName>
</protein>
<reference evidence="2" key="1">
    <citation type="submission" date="2022-07" db="EMBL/GenBank/DDBJ databases">
        <title>Genome Sequence of Leucocoprinus birnbaumii.</title>
        <authorList>
            <person name="Buettner E."/>
        </authorList>
    </citation>
    <scope>NUCLEOTIDE SEQUENCE</scope>
    <source>
        <strain evidence="2">VT141</strain>
    </source>
</reference>
<accession>A0AAD5VNX2</accession>
<name>A0AAD5VNX2_9AGAR</name>
<feature type="compositionally biased region" description="Low complexity" evidence="1">
    <location>
        <begin position="125"/>
        <end position="138"/>
    </location>
</feature>
<feature type="region of interest" description="Disordered" evidence="1">
    <location>
        <begin position="125"/>
        <end position="211"/>
    </location>
</feature>
<dbReference type="EMBL" id="JANIEX010000563">
    <property type="protein sequence ID" value="KAJ3565531.1"/>
    <property type="molecule type" value="Genomic_DNA"/>
</dbReference>
<organism evidence="2 3">
    <name type="scientific">Leucocoprinus birnbaumii</name>
    <dbReference type="NCBI Taxonomy" id="56174"/>
    <lineage>
        <taxon>Eukaryota</taxon>
        <taxon>Fungi</taxon>
        <taxon>Dikarya</taxon>
        <taxon>Basidiomycota</taxon>
        <taxon>Agaricomycotina</taxon>
        <taxon>Agaricomycetes</taxon>
        <taxon>Agaricomycetidae</taxon>
        <taxon>Agaricales</taxon>
        <taxon>Agaricineae</taxon>
        <taxon>Agaricaceae</taxon>
        <taxon>Leucocoprinus</taxon>
    </lineage>
</organism>
<sequence length="317" mass="34810">MYSINGNIPPDYSRWYNLPHQPMATTSASYPPSAAYQYQYAPINPYAQAYYPSYRQPLQYPDVPFASSNNHQFSGTQPAQDAVIGNFLATRFDLEPAPLVPGYSQQAGYDLSELDKGSLVGASLSSGGLQGSQTPSSLPRSRSAKAHEPFEAAISPRSSVDPHNPNMKHGSPSKRTTRGSGKSHKKRSTGSAKTSTIAKRPGGGRGRALKEAGPNDYITCHWENCNASVKASENAIKRHSQEHLSRYPSKKCRWITEEGVCGKEETEHGIGKHMSSHLHIEGQPSPWVEECPSCGHRRVVRGKGKKHKKGCPELKRR</sequence>
<comment type="caution">
    <text evidence="2">The sequence shown here is derived from an EMBL/GenBank/DDBJ whole genome shotgun (WGS) entry which is preliminary data.</text>
</comment>
<dbReference type="AlphaFoldDB" id="A0AAD5VNX2"/>
<feature type="compositionally biased region" description="Basic residues" evidence="1">
    <location>
        <begin position="171"/>
        <end position="188"/>
    </location>
</feature>
<evidence type="ECO:0000256" key="1">
    <source>
        <dbReference type="SAM" id="MobiDB-lite"/>
    </source>
</evidence>
<dbReference type="Proteomes" id="UP001213000">
    <property type="component" value="Unassembled WGS sequence"/>
</dbReference>
<keyword evidence="3" id="KW-1185">Reference proteome</keyword>
<evidence type="ECO:0000313" key="2">
    <source>
        <dbReference type="EMBL" id="KAJ3565531.1"/>
    </source>
</evidence>
<gene>
    <name evidence="2" type="ORF">NP233_g7575</name>
</gene>
<proteinExistence type="predicted"/>
<evidence type="ECO:0000313" key="3">
    <source>
        <dbReference type="Proteomes" id="UP001213000"/>
    </source>
</evidence>